<feature type="transmembrane region" description="Helical" evidence="1">
    <location>
        <begin position="131"/>
        <end position="155"/>
    </location>
</feature>
<evidence type="ECO:0000256" key="1">
    <source>
        <dbReference type="SAM" id="Phobius"/>
    </source>
</evidence>
<proteinExistence type="predicted"/>
<gene>
    <name evidence="2" type="ORF">Cci01nite_41840</name>
</gene>
<accession>A0A8J3KL75</accession>
<dbReference type="RefSeq" id="WP_120318909.1">
    <property type="nucleotide sequence ID" value="NZ_BONH01000019.1"/>
</dbReference>
<feature type="transmembrane region" description="Helical" evidence="1">
    <location>
        <begin position="52"/>
        <end position="73"/>
    </location>
</feature>
<evidence type="ECO:0000313" key="3">
    <source>
        <dbReference type="Proteomes" id="UP000659904"/>
    </source>
</evidence>
<dbReference type="AlphaFoldDB" id="A0A8J3KL75"/>
<keyword evidence="1" id="KW-1133">Transmembrane helix</keyword>
<name>A0A8J3KL75_9ACTN</name>
<feature type="transmembrane region" description="Helical" evidence="1">
    <location>
        <begin position="183"/>
        <end position="211"/>
    </location>
</feature>
<keyword evidence="3" id="KW-1185">Reference proteome</keyword>
<dbReference type="Proteomes" id="UP000659904">
    <property type="component" value="Unassembled WGS sequence"/>
</dbReference>
<reference evidence="2 3" key="1">
    <citation type="submission" date="2021-01" db="EMBL/GenBank/DDBJ databases">
        <title>Whole genome shotgun sequence of Catellatospora citrea NBRC 14495.</title>
        <authorList>
            <person name="Komaki H."/>
            <person name="Tamura T."/>
        </authorList>
    </citation>
    <scope>NUCLEOTIDE SEQUENCE [LARGE SCALE GENOMIC DNA]</scope>
    <source>
        <strain evidence="2 3">NBRC 14495</strain>
    </source>
</reference>
<feature type="transmembrane region" description="Helical" evidence="1">
    <location>
        <begin position="20"/>
        <end position="45"/>
    </location>
</feature>
<evidence type="ECO:0000313" key="2">
    <source>
        <dbReference type="EMBL" id="GIF99090.1"/>
    </source>
</evidence>
<feature type="transmembrane region" description="Helical" evidence="1">
    <location>
        <begin position="101"/>
        <end position="119"/>
    </location>
</feature>
<keyword evidence="1" id="KW-0472">Membrane</keyword>
<comment type="caution">
    <text evidence="2">The sequence shown here is derived from an EMBL/GenBank/DDBJ whole genome shotgun (WGS) entry which is preliminary data.</text>
</comment>
<evidence type="ECO:0008006" key="4">
    <source>
        <dbReference type="Google" id="ProtNLM"/>
    </source>
</evidence>
<protein>
    <recommendedName>
        <fullName evidence="4">DUF624 domain-containing protein</fullName>
    </recommendedName>
</protein>
<keyword evidence="1" id="KW-0812">Transmembrane</keyword>
<organism evidence="2 3">
    <name type="scientific">Catellatospora citrea</name>
    <dbReference type="NCBI Taxonomy" id="53366"/>
    <lineage>
        <taxon>Bacteria</taxon>
        <taxon>Bacillati</taxon>
        <taxon>Actinomycetota</taxon>
        <taxon>Actinomycetes</taxon>
        <taxon>Micromonosporales</taxon>
        <taxon>Micromonosporaceae</taxon>
        <taxon>Catellatospora</taxon>
    </lineage>
</organism>
<sequence>MADLAAGRFGQGVLSRAAALVYSLLVVELLLAATTLPGLVPLVLLARDASNIPLFAACALPLGPAVAAALYALHHHRADLADLTPAAAFWRGYRLNLGPVLRVWAPLLLWLAVVAVNLAHLDAAAVPRWWAALLVVLAVAAALWGTNLLVITSLFDFRVRDAARLASYFLVRRPAVTLGNLSVLVAAAGLTVLLSEAVLTLSGSLLVFVLLRNCRPLVGQISREFVA</sequence>
<dbReference type="EMBL" id="BONH01000019">
    <property type="protein sequence ID" value="GIF99090.1"/>
    <property type="molecule type" value="Genomic_DNA"/>
</dbReference>